<dbReference type="InterPro" id="IPR036291">
    <property type="entry name" value="NAD(P)-bd_dom_sf"/>
</dbReference>
<reference evidence="3" key="1">
    <citation type="submission" date="2020-11" db="EMBL/GenBank/DDBJ databases">
        <authorList>
            <person name="Tran Van P."/>
        </authorList>
    </citation>
    <scope>NUCLEOTIDE SEQUENCE</scope>
</reference>
<dbReference type="Gene3D" id="3.40.50.720">
    <property type="entry name" value="NAD(P)-binding Rossmann-like Domain"/>
    <property type="match status" value="1"/>
</dbReference>
<evidence type="ECO:0008006" key="4">
    <source>
        <dbReference type="Google" id="ProtNLM"/>
    </source>
</evidence>
<gene>
    <name evidence="3" type="ORF">TCEB3V08_LOCUS2301</name>
</gene>
<organism evidence="3">
    <name type="scientific">Timema cristinae</name>
    <name type="common">Walking stick</name>
    <dbReference type="NCBI Taxonomy" id="61476"/>
    <lineage>
        <taxon>Eukaryota</taxon>
        <taxon>Metazoa</taxon>
        <taxon>Ecdysozoa</taxon>
        <taxon>Arthropoda</taxon>
        <taxon>Hexapoda</taxon>
        <taxon>Insecta</taxon>
        <taxon>Pterygota</taxon>
        <taxon>Neoptera</taxon>
        <taxon>Polyneoptera</taxon>
        <taxon>Phasmatodea</taxon>
        <taxon>Timematodea</taxon>
        <taxon>Timematoidea</taxon>
        <taxon>Timematidae</taxon>
        <taxon>Timema</taxon>
    </lineage>
</organism>
<dbReference type="PANTHER" id="PTHR43157">
    <property type="entry name" value="PHOSPHATIDYLINOSITOL-GLYCAN BIOSYNTHESIS CLASS F PROTEIN-RELATED"/>
    <property type="match status" value="1"/>
</dbReference>
<dbReference type="GO" id="GO:0016491">
    <property type="term" value="F:oxidoreductase activity"/>
    <property type="evidence" value="ECO:0007669"/>
    <property type="project" value="UniProtKB-KW"/>
</dbReference>
<dbReference type="SUPFAM" id="SSF51735">
    <property type="entry name" value="NAD(P)-binding Rossmann-fold domains"/>
    <property type="match status" value="1"/>
</dbReference>
<dbReference type="PANTHER" id="PTHR43157:SF66">
    <property type="entry name" value="WW DOMAIN-CONTAINING OXIDOREDUCTASE-LIKE PROTEIN"/>
    <property type="match status" value="1"/>
</dbReference>
<accession>A0A7R9CG26</accession>
<protein>
    <recommendedName>
        <fullName evidence="4">Retinol dehydrogenase 14</fullName>
    </recommendedName>
</protein>
<dbReference type="EMBL" id="OC316947">
    <property type="protein sequence ID" value="CAD7394376.1"/>
    <property type="molecule type" value="Genomic_DNA"/>
</dbReference>
<keyword evidence="2" id="KW-0812">Transmembrane</keyword>
<evidence type="ECO:0000313" key="3">
    <source>
        <dbReference type="EMBL" id="CAD7394376.1"/>
    </source>
</evidence>
<dbReference type="InterPro" id="IPR002347">
    <property type="entry name" value="SDR_fam"/>
</dbReference>
<keyword evidence="2" id="KW-0472">Membrane</keyword>
<evidence type="ECO:0000256" key="2">
    <source>
        <dbReference type="SAM" id="Phobius"/>
    </source>
</evidence>
<evidence type="ECO:0000256" key="1">
    <source>
        <dbReference type="ARBA" id="ARBA00023002"/>
    </source>
</evidence>
<dbReference type="AlphaFoldDB" id="A0A7R9CG26"/>
<proteinExistence type="predicted"/>
<keyword evidence="2" id="KW-1133">Transmembrane helix</keyword>
<sequence>MCWRSWSDEGRRADMSWIPECSPRVLLLAAGTLLIGFLVLVISLKLFVHLTKGVCRSIANMDGKTVIVTGANSGIGKETARGLAKRGARVILACRNVEAADKVKDEIITSTGNSSVVVKKLDLSSLESVRQFANDVNRSEQRLDVLVHNAGYANTFSKQVTGDGLEITMATNHYGPFLLTHLLIDLLKRSSPSRIVIVASELYRLAHLDLNNLNPVQSFPAYLYYVSKYANIVFSLELSRRLENTGCNVVFQNPEEGAQTSIHLAVSEEVKNVTGKYFLDCKEYSLKEAVKDPAKGKKLWEKSEELVKLQTTDPHI</sequence>
<feature type="transmembrane region" description="Helical" evidence="2">
    <location>
        <begin position="25"/>
        <end position="48"/>
    </location>
</feature>
<keyword evidence="1" id="KW-0560">Oxidoreductase</keyword>
<dbReference type="PRINTS" id="PR00081">
    <property type="entry name" value="GDHRDH"/>
</dbReference>
<dbReference type="Pfam" id="PF00106">
    <property type="entry name" value="adh_short"/>
    <property type="match status" value="1"/>
</dbReference>
<name>A0A7R9CG26_TIMCR</name>